<proteinExistence type="predicted"/>
<evidence type="ECO:0000313" key="2">
    <source>
        <dbReference type="Proteomes" id="UP000886501"/>
    </source>
</evidence>
<organism evidence="1 2">
    <name type="scientific">Thelephora ganbajun</name>
    <name type="common">Ganba fungus</name>
    <dbReference type="NCBI Taxonomy" id="370292"/>
    <lineage>
        <taxon>Eukaryota</taxon>
        <taxon>Fungi</taxon>
        <taxon>Dikarya</taxon>
        <taxon>Basidiomycota</taxon>
        <taxon>Agaricomycotina</taxon>
        <taxon>Agaricomycetes</taxon>
        <taxon>Thelephorales</taxon>
        <taxon>Thelephoraceae</taxon>
        <taxon>Thelephora</taxon>
    </lineage>
</organism>
<protein>
    <submittedName>
        <fullName evidence="1">Uncharacterized protein</fullName>
    </submittedName>
</protein>
<dbReference type="EMBL" id="MU118361">
    <property type="protein sequence ID" value="KAF9642766.1"/>
    <property type="molecule type" value="Genomic_DNA"/>
</dbReference>
<comment type="caution">
    <text evidence="1">The sequence shown here is derived from an EMBL/GenBank/DDBJ whole genome shotgun (WGS) entry which is preliminary data.</text>
</comment>
<evidence type="ECO:0000313" key="1">
    <source>
        <dbReference type="EMBL" id="KAF9642766.1"/>
    </source>
</evidence>
<dbReference type="Proteomes" id="UP000886501">
    <property type="component" value="Unassembled WGS sequence"/>
</dbReference>
<gene>
    <name evidence="1" type="ORF">BDM02DRAFT_3105246</name>
</gene>
<reference evidence="1" key="1">
    <citation type="submission" date="2019-10" db="EMBL/GenBank/DDBJ databases">
        <authorList>
            <consortium name="DOE Joint Genome Institute"/>
            <person name="Kuo A."/>
            <person name="Miyauchi S."/>
            <person name="Kiss E."/>
            <person name="Drula E."/>
            <person name="Kohler A."/>
            <person name="Sanchez-Garcia M."/>
            <person name="Andreopoulos B."/>
            <person name="Barry K.W."/>
            <person name="Bonito G."/>
            <person name="Buee M."/>
            <person name="Carver A."/>
            <person name="Chen C."/>
            <person name="Cichocki N."/>
            <person name="Clum A."/>
            <person name="Culley D."/>
            <person name="Crous P.W."/>
            <person name="Fauchery L."/>
            <person name="Girlanda M."/>
            <person name="Hayes R."/>
            <person name="Keri Z."/>
            <person name="Labutti K."/>
            <person name="Lipzen A."/>
            <person name="Lombard V."/>
            <person name="Magnuson J."/>
            <person name="Maillard F."/>
            <person name="Morin E."/>
            <person name="Murat C."/>
            <person name="Nolan M."/>
            <person name="Ohm R."/>
            <person name="Pangilinan J."/>
            <person name="Pereira M."/>
            <person name="Perotto S."/>
            <person name="Peter M."/>
            <person name="Riley R."/>
            <person name="Sitrit Y."/>
            <person name="Stielow B."/>
            <person name="Szollosi G."/>
            <person name="Zifcakova L."/>
            <person name="Stursova M."/>
            <person name="Spatafora J.W."/>
            <person name="Tedersoo L."/>
            <person name="Vaario L.-M."/>
            <person name="Yamada A."/>
            <person name="Yan M."/>
            <person name="Wang P."/>
            <person name="Xu J."/>
            <person name="Bruns T."/>
            <person name="Baldrian P."/>
            <person name="Vilgalys R."/>
            <person name="Henrissat B."/>
            <person name="Grigoriev I.V."/>
            <person name="Hibbett D."/>
            <person name="Nagy L.G."/>
            <person name="Martin F.M."/>
        </authorList>
    </citation>
    <scope>NUCLEOTIDE SEQUENCE</scope>
    <source>
        <strain evidence="1">P2</strain>
    </source>
</reference>
<accession>A0ACB6Z0W6</accession>
<sequence>MSSDEEDTTETEEETEPSPKKRRLVKGLKPSTSEEEINLMDEVDEHRIIDSRLRTRDKKTAFQRSLETLKRMSSEAEDEEDEPLPEPSRAEWDFFKPFAGAKHSKDVRSDEEEEEDEEDEEGDNSWIVEDDGPGGVPELPVAFNMSSHQDLSHHFKIICQLFVHLAVRSPSQRVSFMQDVKASEDGYFYAALSTVRRKIMGMRDSLITSSTWQTNFKRVLEKYPVVNMVGMGFAVPGCDACNLGARMSRLVGRLSGQPYDHLDPGRHSDSDESGDESEEERSEKQMHLGRFCAKRTQSFHEFTHWEWKLFNLLSTEVRELRSTGKTGFVKVAFARGIRPPEDLDDGNGITDWLDQRGIIAMAWTEMKQMMERARKLESLGRREED</sequence>
<name>A0ACB6Z0W6_THEGA</name>
<keyword evidence="2" id="KW-1185">Reference proteome</keyword>
<reference evidence="1" key="2">
    <citation type="journal article" date="2020" name="Nat. Commun.">
        <title>Large-scale genome sequencing of mycorrhizal fungi provides insights into the early evolution of symbiotic traits.</title>
        <authorList>
            <person name="Miyauchi S."/>
            <person name="Kiss E."/>
            <person name="Kuo A."/>
            <person name="Drula E."/>
            <person name="Kohler A."/>
            <person name="Sanchez-Garcia M."/>
            <person name="Morin E."/>
            <person name="Andreopoulos B."/>
            <person name="Barry K.W."/>
            <person name="Bonito G."/>
            <person name="Buee M."/>
            <person name="Carver A."/>
            <person name="Chen C."/>
            <person name="Cichocki N."/>
            <person name="Clum A."/>
            <person name="Culley D."/>
            <person name="Crous P.W."/>
            <person name="Fauchery L."/>
            <person name="Girlanda M."/>
            <person name="Hayes R.D."/>
            <person name="Keri Z."/>
            <person name="LaButti K."/>
            <person name="Lipzen A."/>
            <person name="Lombard V."/>
            <person name="Magnuson J."/>
            <person name="Maillard F."/>
            <person name="Murat C."/>
            <person name="Nolan M."/>
            <person name="Ohm R.A."/>
            <person name="Pangilinan J."/>
            <person name="Pereira M.F."/>
            <person name="Perotto S."/>
            <person name="Peter M."/>
            <person name="Pfister S."/>
            <person name="Riley R."/>
            <person name="Sitrit Y."/>
            <person name="Stielow J.B."/>
            <person name="Szollosi G."/>
            <person name="Zifcakova L."/>
            <person name="Stursova M."/>
            <person name="Spatafora J.W."/>
            <person name="Tedersoo L."/>
            <person name="Vaario L.M."/>
            <person name="Yamada A."/>
            <person name="Yan M."/>
            <person name="Wang P."/>
            <person name="Xu J."/>
            <person name="Bruns T."/>
            <person name="Baldrian P."/>
            <person name="Vilgalys R."/>
            <person name="Dunand C."/>
            <person name="Henrissat B."/>
            <person name="Grigoriev I.V."/>
            <person name="Hibbett D."/>
            <person name="Nagy L.G."/>
            <person name="Martin F.M."/>
        </authorList>
    </citation>
    <scope>NUCLEOTIDE SEQUENCE</scope>
    <source>
        <strain evidence="1">P2</strain>
    </source>
</reference>